<evidence type="ECO:0000313" key="9">
    <source>
        <dbReference type="EMBL" id="KAK2190350.1"/>
    </source>
</evidence>
<dbReference type="SUPFAM" id="SSF50494">
    <property type="entry name" value="Trypsin-like serine proteases"/>
    <property type="match status" value="1"/>
</dbReference>
<dbReference type="GO" id="GO:0006508">
    <property type="term" value="P:proteolysis"/>
    <property type="evidence" value="ECO:0007669"/>
    <property type="project" value="UniProtKB-KW"/>
</dbReference>
<feature type="domain" description="CUB" evidence="7">
    <location>
        <begin position="122"/>
        <end position="238"/>
    </location>
</feature>
<dbReference type="PANTHER" id="PTHR24252">
    <property type="entry name" value="ACROSIN-RELATED"/>
    <property type="match status" value="1"/>
</dbReference>
<dbReference type="PANTHER" id="PTHR24252:SF18">
    <property type="entry name" value="OVOCHYMASE 1"/>
    <property type="match status" value="1"/>
</dbReference>
<evidence type="ECO:0000259" key="7">
    <source>
        <dbReference type="PROSITE" id="PS01180"/>
    </source>
</evidence>
<dbReference type="CDD" id="cd00190">
    <property type="entry name" value="Tryp_SPc"/>
    <property type="match status" value="1"/>
</dbReference>
<dbReference type="InterPro" id="IPR018114">
    <property type="entry name" value="TRYPSIN_HIS"/>
</dbReference>
<keyword evidence="10" id="KW-1185">Reference proteome</keyword>
<dbReference type="PROSITE" id="PS50240">
    <property type="entry name" value="TRYPSIN_DOM"/>
    <property type="match status" value="1"/>
</dbReference>
<dbReference type="CDD" id="cd00041">
    <property type="entry name" value="CUB"/>
    <property type="match status" value="2"/>
</dbReference>
<comment type="caution">
    <text evidence="9">The sequence shown here is derived from an EMBL/GenBank/DDBJ whole genome shotgun (WGS) entry which is preliminary data.</text>
</comment>
<evidence type="ECO:0000256" key="3">
    <source>
        <dbReference type="ARBA" id="ARBA00022825"/>
    </source>
</evidence>
<dbReference type="PRINTS" id="PR00722">
    <property type="entry name" value="CHYMOTRYPSIN"/>
</dbReference>
<dbReference type="InterPro" id="IPR033116">
    <property type="entry name" value="TRYPSIN_SER"/>
</dbReference>
<dbReference type="InterPro" id="IPR000859">
    <property type="entry name" value="CUB_dom"/>
</dbReference>
<proteinExistence type="predicted"/>
<evidence type="ECO:0000313" key="10">
    <source>
        <dbReference type="Proteomes" id="UP001209878"/>
    </source>
</evidence>
<dbReference type="PROSITE" id="PS00134">
    <property type="entry name" value="TRYPSIN_HIS"/>
    <property type="match status" value="1"/>
</dbReference>
<dbReference type="SUPFAM" id="SSF49854">
    <property type="entry name" value="Spermadhesin, CUB domain"/>
    <property type="match status" value="3"/>
</dbReference>
<dbReference type="SMART" id="SM00042">
    <property type="entry name" value="CUB"/>
    <property type="match status" value="2"/>
</dbReference>
<evidence type="ECO:0000256" key="5">
    <source>
        <dbReference type="PROSITE-ProRule" id="PRU00059"/>
    </source>
</evidence>
<reference evidence="9" key="1">
    <citation type="journal article" date="2023" name="Mol. Biol. Evol.">
        <title>Third-Generation Sequencing Reveals the Adaptive Role of the Epigenome in Three Deep-Sea Polychaetes.</title>
        <authorList>
            <person name="Perez M."/>
            <person name="Aroh O."/>
            <person name="Sun Y."/>
            <person name="Lan Y."/>
            <person name="Juniper S.K."/>
            <person name="Young C.R."/>
            <person name="Angers B."/>
            <person name="Qian P.Y."/>
        </authorList>
    </citation>
    <scope>NUCLEOTIDE SEQUENCE</scope>
    <source>
        <strain evidence="9">R07B-5</strain>
    </source>
</reference>
<dbReference type="FunFam" id="2.40.10.10:FF:000003">
    <property type="entry name" value="Transmembrane serine protease 3"/>
    <property type="match status" value="1"/>
</dbReference>
<keyword evidence="2 6" id="KW-0378">Hydrolase</keyword>
<comment type="caution">
    <text evidence="5">Lacks conserved residue(s) required for the propagation of feature annotation.</text>
</comment>
<keyword evidence="3 6" id="KW-0720">Serine protease</keyword>
<dbReference type="Gene3D" id="2.60.120.290">
    <property type="entry name" value="Spermadhesin, CUB domain"/>
    <property type="match status" value="3"/>
</dbReference>
<dbReference type="PROSITE" id="PS00135">
    <property type="entry name" value="TRYPSIN_SER"/>
    <property type="match status" value="1"/>
</dbReference>
<feature type="domain" description="CUB" evidence="7">
    <location>
        <begin position="249"/>
        <end position="369"/>
    </location>
</feature>
<evidence type="ECO:0000259" key="8">
    <source>
        <dbReference type="PROSITE" id="PS50240"/>
    </source>
</evidence>
<sequence>MTGDVGHIVSPPAVVDPALVRECTWLILAPPGKIIRFQLHRLALDCHDNDTFEVTSFYSGDVTRERSLLKQCESYRVDFMTDLEADAVYTDVNNARVHLSARMNDYKDVHMKYEVLEAHPGCYNGETERLTATSGAMTSPFVETGYYPYDTRCSWLLAAPEGYIIKLHFSSFYITYDKDCADDVVTLRDGDNASGVAATLCGTSVPSNFVSTGNTLSVQFIAAADAHEGGFNFSWTFVKAGETEELPGCEGTPAVLRGDDEGVVESPQVAGTVSYPNNVHCSWIIEVNETEVVQLYFEMFSLQGDSPACVSDHVKFYDGTEPVPSALRTTFCSRSFKRVVLSRGNAMLVTFDSDASVASTGFRFTYRARTIIPCGVPAIDPSIGISDSFVRQAPTTPRPPPVHGIGPGAIMHVFGGHETVPHSWPWQVVVTFNGRFSCSGSIVDRRWVITAAHCFDRAPIEYSTVVVGLHYQTTEGFWDNRTYVMRRVVVAPDYESPAYRDVALVELEEDIVYSAAVSPVCLPSEGLVVGAECVTTGWGKTEDEWSSDTLRQVKQQVLSQDTCSRVDWWGDYIDEFTVCASYGPGNRYVGTCRGDSGGPLVCKKNGRWSLYGVTSFGSADCADVKKPSVFTRVERFLDWIQETTHGTEKLVLKNKLSLTISLFGQHTRVTRLGKCDLTKRSCDRNCVHL</sequence>
<dbReference type="Proteomes" id="UP001209878">
    <property type="component" value="Unassembled WGS sequence"/>
</dbReference>
<organism evidence="9 10">
    <name type="scientific">Ridgeia piscesae</name>
    <name type="common">Tubeworm</name>
    <dbReference type="NCBI Taxonomy" id="27915"/>
    <lineage>
        <taxon>Eukaryota</taxon>
        <taxon>Metazoa</taxon>
        <taxon>Spiralia</taxon>
        <taxon>Lophotrochozoa</taxon>
        <taxon>Annelida</taxon>
        <taxon>Polychaeta</taxon>
        <taxon>Sedentaria</taxon>
        <taxon>Canalipalpata</taxon>
        <taxon>Sabellida</taxon>
        <taxon>Siboglinidae</taxon>
        <taxon>Ridgeia</taxon>
    </lineage>
</organism>
<dbReference type="Pfam" id="PF00431">
    <property type="entry name" value="CUB"/>
    <property type="match status" value="2"/>
</dbReference>
<evidence type="ECO:0000256" key="4">
    <source>
        <dbReference type="ARBA" id="ARBA00023157"/>
    </source>
</evidence>
<evidence type="ECO:0000256" key="2">
    <source>
        <dbReference type="ARBA" id="ARBA00022801"/>
    </source>
</evidence>
<protein>
    <submittedName>
        <fullName evidence="9">Uncharacterized protein</fullName>
    </submittedName>
</protein>
<dbReference type="FunFam" id="2.60.120.290:FF:000005">
    <property type="entry name" value="Procollagen C-endopeptidase enhancer 1"/>
    <property type="match status" value="2"/>
</dbReference>
<dbReference type="GO" id="GO:0004252">
    <property type="term" value="F:serine-type endopeptidase activity"/>
    <property type="evidence" value="ECO:0007669"/>
    <property type="project" value="InterPro"/>
</dbReference>
<evidence type="ECO:0000256" key="1">
    <source>
        <dbReference type="ARBA" id="ARBA00022670"/>
    </source>
</evidence>
<dbReference type="SMART" id="SM00020">
    <property type="entry name" value="Tryp_SPc"/>
    <property type="match status" value="1"/>
</dbReference>
<dbReference type="InterPro" id="IPR043504">
    <property type="entry name" value="Peptidase_S1_PA_chymotrypsin"/>
</dbReference>
<feature type="domain" description="Peptidase S1" evidence="8">
    <location>
        <begin position="413"/>
        <end position="645"/>
    </location>
</feature>
<name>A0AAD9P955_RIDPI</name>
<dbReference type="Pfam" id="PF00089">
    <property type="entry name" value="Trypsin"/>
    <property type="match status" value="1"/>
</dbReference>
<keyword evidence="4" id="KW-1015">Disulfide bond</keyword>
<evidence type="ECO:0000256" key="6">
    <source>
        <dbReference type="RuleBase" id="RU363034"/>
    </source>
</evidence>
<dbReference type="AlphaFoldDB" id="A0AAD9P955"/>
<keyword evidence="1 6" id="KW-0645">Protease</keyword>
<dbReference type="PROSITE" id="PS01180">
    <property type="entry name" value="CUB"/>
    <property type="match status" value="2"/>
</dbReference>
<gene>
    <name evidence="9" type="ORF">NP493_83g03019</name>
</gene>
<dbReference type="InterPro" id="IPR035914">
    <property type="entry name" value="Sperma_CUB_dom_sf"/>
</dbReference>
<dbReference type="InterPro" id="IPR009003">
    <property type="entry name" value="Peptidase_S1_PA"/>
</dbReference>
<dbReference type="InterPro" id="IPR001254">
    <property type="entry name" value="Trypsin_dom"/>
</dbReference>
<dbReference type="GO" id="GO:0007340">
    <property type="term" value="P:acrosome reaction"/>
    <property type="evidence" value="ECO:0007669"/>
    <property type="project" value="TreeGrafter"/>
</dbReference>
<accession>A0AAD9P955</accession>
<dbReference type="InterPro" id="IPR001314">
    <property type="entry name" value="Peptidase_S1A"/>
</dbReference>
<dbReference type="Gene3D" id="2.40.10.10">
    <property type="entry name" value="Trypsin-like serine proteases"/>
    <property type="match status" value="1"/>
</dbReference>
<dbReference type="EMBL" id="JAODUO010000082">
    <property type="protein sequence ID" value="KAK2190350.1"/>
    <property type="molecule type" value="Genomic_DNA"/>
</dbReference>